<keyword evidence="3" id="KW-1185">Reference proteome</keyword>
<name>A0ABP4FEH9_9ACTN</name>
<organism evidence="2 3">
    <name type="scientific">Streptomyces hebeiensis</name>
    <dbReference type="NCBI Taxonomy" id="229486"/>
    <lineage>
        <taxon>Bacteria</taxon>
        <taxon>Bacillati</taxon>
        <taxon>Actinomycetota</taxon>
        <taxon>Actinomycetes</taxon>
        <taxon>Kitasatosporales</taxon>
        <taxon>Streptomycetaceae</taxon>
        <taxon>Streptomyces</taxon>
    </lineage>
</organism>
<gene>
    <name evidence="2" type="ORF">GCM10009654_23910</name>
</gene>
<comment type="caution">
    <text evidence="2">The sequence shown here is derived from an EMBL/GenBank/DDBJ whole genome shotgun (WGS) entry which is preliminary data.</text>
</comment>
<proteinExistence type="predicted"/>
<protein>
    <submittedName>
        <fullName evidence="2">Uncharacterized protein</fullName>
    </submittedName>
</protein>
<feature type="region of interest" description="Disordered" evidence="1">
    <location>
        <begin position="1"/>
        <end position="23"/>
    </location>
</feature>
<dbReference type="RefSeq" id="WP_344274264.1">
    <property type="nucleotide sequence ID" value="NZ_BAAAKV010000017.1"/>
</dbReference>
<evidence type="ECO:0000256" key="1">
    <source>
        <dbReference type="SAM" id="MobiDB-lite"/>
    </source>
</evidence>
<reference evidence="3" key="1">
    <citation type="journal article" date="2019" name="Int. J. Syst. Evol. Microbiol.">
        <title>The Global Catalogue of Microorganisms (GCM) 10K type strain sequencing project: providing services to taxonomists for standard genome sequencing and annotation.</title>
        <authorList>
            <consortium name="The Broad Institute Genomics Platform"/>
            <consortium name="The Broad Institute Genome Sequencing Center for Infectious Disease"/>
            <person name="Wu L."/>
            <person name="Ma J."/>
        </authorList>
    </citation>
    <scope>NUCLEOTIDE SEQUENCE [LARGE SCALE GENOMIC DNA]</scope>
    <source>
        <strain evidence="3">JCM 12696</strain>
    </source>
</reference>
<sequence length="362" mass="39374">MSADRTAGTSTEPAGRPRAPRPHAFDPATALGWRNIGLDGLGCFLRSVEAVLQHRGYGAKEVAQGLAGPLDLVRRGEWYGPMSEFPACTARWYLTGIGTGSRHWPRIAALVEGGTPVVLMPDGHHWPGDEHEGKEHFHHHMVLAHRLDEEGLHLLDTDAPATAGYRRVLPVTDALKESCTRYAVLERVEPPAERRPEELAARLVPASLLPLARDIAELRAFHGRVWSGARLPLLLAKGMDVLVLGDIQPQLFLLGHALAGARDERTAEVSHACLAAAARAQKLGLLLLGLHRFRAEGVYAVAHEEVALLAASLDTLLDAMCRHAAAVRPRATGDGSRLVRRLRGETHWCFGEEKPPAELSFG</sequence>
<dbReference type="Proteomes" id="UP001501371">
    <property type="component" value="Unassembled WGS sequence"/>
</dbReference>
<dbReference type="EMBL" id="BAAAKV010000017">
    <property type="protein sequence ID" value="GAA1166216.1"/>
    <property type="molecule type" value="Genomic_DNA"/>
</dbReference>
<accession>A0ABP4FEH9</accession>
<evidence type="ECO:0000313" key="2">
    <source>
        <dbReference type="EMBL" id="GAA1166216.1"/>
    </source>
</evidence>
<evidence type="ECO:0000313" key="3">
    <source>
        <dbReference type="Proteomes" id="UP001501371"/>
    </source>
</evidence>